<keyword evidence="2" id="KW-1185">Reference proteome</keyword>
<dbReference type="PROSITE" id="PS51257">
    <property type="entry name" value="PROKAR_LIPOPROTEIN"/>
    <property type="match status" value="1"/>
</dbReference>
<evidence type="ECO:0008006" key="3">
    <source>
        <dbReference type="Google" id="ProtNLM"/>
    </source>
</evidence>
<evidence type="ECO:0000313" key="1">
    <source>
        <dbReference type="EMBL" id="TCG10837.1"/>
    </source>
</evidence>
<evidence type="ECO:0000313" key="2">
    <source>
        <dbReference type="Proteomes" id="UP000294192"/>
    </source>
</evidence>
<protein>
    <recommendedName>
        <fullName evidence="3">Lipoprotein</fullName>
    </recommendedName>
</protein>
<sequence length="335" mass="37646">MNKKMRQLSAGVILMGVISFPTIVLASCGSKTKDVKEQSDFFKKLDDNNSFTPIPIKSKITLKDFLEADRKLKDGEYVEVKDDVTVLADAYYTGQVQDISKIYPTYFSKMEKESEFKFIKGSAILPRRIQKSSYVNMPVIQMDSNDSLIFFFNSNNNDGRSLEGFKKQVMFQDSTILQNGALKQFNKERGFKASEWGSFNLIPFVGSKNKGTNNSYVSGAKLNESNQNNYKNAIKEISKIMSKDDVDKIISEVKKTNWFYPMLTNKGSINFEVLGPNAIKVSFSKDMKINGAKIGAITPNGKSIPWDAELSIGGKEQWDKINSKKAGTYLVIGKH</sequence>
<gene>
    <name evidence="1" type="ORF">C4B24_03855</name>
</gene>
<organism evidence="1 2">
    <name type="scientific">Mycoplasma marinum</name>
    <dbReference type="NCBI Taxonomy" id="1937190"/>
    <lineage>
        <taxon>Bacteria</taxon>
        <taxon>Bacillati</taxon>
        <taxon>Mycoplasmatota</taxon>
        <taxon>Mollicutes</taxon>
        <taxon>Mycoplasmataceae</taxon>
        <taxon>Mycoplasma</taxon>
    </lineage>
</organism>
<dbReference type="EMBL" id="PSZO01000020">
    <property type="protein sequence ID" value="TCG10837.1"/>
    <property type="molecule type" value="Genomic_DNA"/>
</dbReference>
<proteinExistence type="predicted"/>
<accession>A0A4R0XSY0</accession>
<reference evidence="1 2" key="1">
    <citation type="submission" date="2018-02" db="EMBL/GenBank/DDBJ databases">
        <title>Mycoplasma marinum and Mycoplasma todarodis sp. nov., moderately halophilic and psychrotolerant mycoplasmas isolated from cephalopods.</title>
        <authorList>
            <person name="Viver T."/>
        </authorList>
    </citation>
    <scope>NUCLEOTIDE SEQUENCE [LARGE SCALE GENOMIC DNA]</scope>
    <source>
        <strain evidence="1 2">PE</strain>
    </source>
</reference>
<dbReference type="Proteomes" id="UP000294192">
    <property type="component" value="Unassembled WGS sequence"/>
</dbReference>
<dbReference type="OrthoDB" id="9836584at2"/>
<dbReference type="RefSeq" id="WP_131599448.1">
    <property type="nucleotide sequence ID" value="NZ_CBDBYK010000009.1"/>
</dbReference>
<comment type="caution">
    <text evidence="1">The sequence shown here is derived from an EMBL/GenBank/DDBJ whole genome shotgun (WGS) entry which is preliminary data.</text>
</comment>
<name>A0A4R0XSY0_9MOLU</name>
<dbReference type="AlphaFoldDB" id="A0A4R0XSY0"/>